<name>A0AA39LPC3_9BILA</name>
<accession>A0AA39LPC3</accession>
<keyword evidence="5 6" id="KW-0472">Membrane</keyword>
<protein>
    <recommendedName>
        <fullName evidence="7">G-protein coupled receptors family 1 profile domain-containing protein</fullName>
    </recommendedName>
</protein>
<feature type="transmembrane region" description="Helical" evidence="6">
    <location>
        <begin position="176"/>
        <end position="203"/>
    </location>
</feature>
<evidence type="ECO:0000256" key="4">
    <source>
        <dbReference type="ARBA" id="ARBA00022989"/>
    </source>
</evidence>
<evidence type="ECO:0000256" key="1">
    <source>
        <dbReference type="ARBA" id="ARBA00004370"/>
    </source>
</evidence>
<dbReference type="Pfam" id="PF03091">
    <property type="entry name" value="CutA1"/>
    <property type="match status" value="1"/>
</dbReference>
<dbReference type="SUPFAM" id="SSF54913">
    <property type="entry name" value="GlnB-like"/>
    <property type="match status" value="1"/>
</dbReference>
<dbReference type="GO" id="GO:0005507">
    <property type="term" value="F:copper ion binding"/>
    <property type="evidence" value="ECO:0007669"/>
    <property type="project" value="TreeGrafter"/>
</dbReference>
<feature type="transmembrane region" description="Helical" evidence="6">
    <location>
        <begin position="133"/>
        <end position="156"/>
    </location>
</feature>
<feature type="transmembrane region" description="Helical" evidence="6">
    <location>
        <begin position="50"/>
        <end position="72"/>
    </location>
</feature>
<dbReference type="GO" id="GO:0016020">
    <property type="term" value="C:membrane"/>
    <property type="evidence" value="ECO:0007669"/>
    <property type="project" value="UniProtKB-SubCell"/>
</dbReference>
<comment type="similarity">
    <text evidence="2">Belongs to the CutA family.</text>
</comment>
<evidence type="ECO:0000256" key="5">
    <source>
        <dbReference type="ARBA" id="ARBA00023136"/>
    </source>
</evidence>
<dbReference type="InterPro" id="IPR011322">
    <property type="entry name" value="N-reg_PII-like_a/b"/>
</dbReference>
<feature type="domain" description="G-protein coupled receptors family 1 profile" evidence="7">
    <location>
        <begin position="30"/>
        <end position="279"/>
    </location>
</feature>
<dbReference type="Gene3D" id="1.20.1070.10">
    <property type="entry name" value="Rhodopsin 7-helix transmembrane proteins"/>
    <property type="match status" value="1"/>
</dbReference>
<dbReference type="PANTHER" id="PTHR23419">
    <property type="entry name" value="DIVALENT CATION TOLERANCE CUTA-RELATED"/>
    <property type="match status" value="1"/>
</dbReference>
<evidence type="ECO:0000256" key="6">
    <source>
        <dbReference type="SAM" id="Phobius"/>
    </source>
</evidence>
<feature type="transmembrane region" description="Helical" evidence="6">
    <location>
        <begin position="259"/>
        <end position="279"/>
    </location>
</feature>
<dbReference type="InterPro" id="IPR017452">
    <property type="entry name" value="GPCR_Rhodpsn_7TM"/>
</dbReference>
<dbReference type="InterPro" id="IPR004323">
    <property type="entry name" value="Ion_tolerance_CutA"/>
</dbReference>
<keyword evidence="3 6" id="KW-0812">Transmembrane</keyword>
<feature type="transmembrane region" description="Helical" evidence="6">
    <location>
        <begin position="355"/>
        <end position="373"/>
    </location>
</feature>
<dbReference type="GO" id="GO:0004930">
    <property type="term" value="F:G protein-coupled receptor activity"/>
    <property type="evidence" value="ECO:0007669"/>
    <property type="project" value="InterPro"/>
</dbReference>
<feature type="transmembrane region" description="Helical" evidence="6">
    <location>
        <begin position="14"/>
        <end position="38"/>
    </location>
</feature>
<dbReference type="AlphaFoldDB" id="A0AA39LPC3"/>
<dbReference type="EMBL" id="JAUCMV010000004">
    <property type="protein sequence ID" value="KAK0404374.1"/>
    <property type="molecule type" value="Genomic_DNA"/>
</dbReference>
<dbReference type="GO" id="GO:0010038">
    <property type="term" value="P:response to metal ion"/>
    <property type="evidence" value="ECO:0007669"/>
    <property type="project" value="InterPro"/>
</dbReference>
<gene>
    <name evidence="8" type="ORF">QR680_017427</name>
</gene>
<dbReference type="Gene3D" id="3.30.70.120">
    <property type="match status" value="1"/>
</dbReference>
<evidence type="ECO:0000313" key="9">
    <source>
        <dbReference type="Proteomes" id="UP001175271"/>
    </source>
</evidence>
<dbReference type="PANTHER" id="PTHR23419:SF8">
    <property type="entry name" value="FI09726P"/>
    <property type="match status" value="1"/>
</dbReference>
<comment type="caution">
    <text evidence="8">The sequence shown here is derived from an EMBL/GenBank/DDBJ whole genome shotgun (WGS) entry which is preliminary data.</text>
</comment>
<dbReference type="CDD" id="cd00637">
    <property type="entry name" value="7tm_classA_rhodopsin-like"/>
    <property type="match status" value="1"/>
</dbReference>
<comment type="subcellular location">
    <subcellularLocation>
        <location evidence="1">Membrane</location>
    </subcellularLocation>
</comment>
<dbReference type="Proteomes" id="UP001175271">
    <property type="component" value="Unassembled WGS sequence"/>
</dbReference>
<dbReference type="InterPro" id="IPR000276">
    <property type="entry name" value="GPCR_Rhodpsn"/>
</dbReference>
<keyword evidence="9" id="KW-1185">Reference proteome</keyword>
<evidence type="ECO:0000256" key="2">
    <source>
        <dbReference type="ARBA" id="ARBA00010169"/>
    </source>
</evidence>
<dbReference type="SUPFAM" id="SSF81321">
    <property type="entry name" value="Family A G protein-coupled receptor-like"/>
    <property type="match status" value="1"/>
</dbReference>
<proteinExistence type="inferred from homology"/>
<dbReference type="PROSITE" id="PS50262">
    <property type="entry name" value="G_PROTEIN_RECEP_F1_2"/>
    <property type="match status" value="1"/>
</dbReference>
<sequence>MLDLDPSDLTAETLARAAVIIAVGILLFFSAVLSITVFTVNSALHDVVSLYLMSLSFADLLCALFIVPVSMYSCLVPGWNFMGDNSLLCKGYAYLQIVLFVSTLYTFAWIGVDRYAALMKPSKYETEQTLTRCKCWIAFSWLTATLLCCPVVVASMQVGYHPESELCVLKWWATKAYSITLAVLVFLPSVSTIAFTYYSVLVAMYRTHRLEDNQRMLLETDHNFVLVFFVFFCFVLSWLPALTLNLIPDNLIDPADSGTLNFVLIWLAIGGRSLGTLIYRKSHLRANVDCDPLWASSSTRGALWTSCSPSPPEGDTVCDDTRDGPSASLNFHKTEQTMFPASPLSTMLRLRPMRLLLAVLASFLLLLAPKALVTQNMAAPLAARVVYVTVPSLEVAKNISRSLVQGRFAACVNIVPGVTSIYVWENKVEESSELLLIIKTRKELIDSLQNEVKKLHPYDVNEFISLPIEEGSEPYMKWLQEQTQPQAPQ</sequence>
<organism evidence="8 9">
    <name type="scientific">Steinernema hermaphroditum</name>
    <dbReference type="NCBI Taxonomy" id="289476"/>
    <lineage>
        <taxon>Eukaryota</taxon>
        <taxon>Metazoa</taxon>
        <taxon>Ecdysozoa</taxon>
        <taxon>Nematoda</taxon>
        <taxon>Chromadorea</taxon>
        <taxon>Rhabditida</taxon>
        <taxon>Tylenchina</taxon>
        <taxon>Panagrolaimomorpha</taxon>
        <taxon>Strongyloidoidea</taxon>
        <taxon>Steinernematidae</taxon>
        <taxon>Steinernema</taxon>
    </lineage>
</organism>
<keyword evidence="4 6" id="KW-1133">Transmembrane helix</keyword>
<evidence type="ECO:0000259" key="7">
    <source>
        <dbReference type="PROSITE" id="PS50262"/>
    </source>
</evidence>
<feature type="transmembrane region" description="Helical" evidence="6">
    <location>
        <begin position="92"/>
        <end position="112"/>
    </location>
</feature>
<dbReference type="PRINTS" id="PR00237">
    <property type="entry name" value="GPCRRHODOPSN"/>
</dbReference>
<feature type="transmembrane region" description="Helical" evidence="6">
    <location>
        <begin position="224"/>
        <end position="247"/>
    </location>
</feature>
<dbReference type="Pfam" id="PF00001">
    <property type="entry name" value="7tm_1"/>
    <property type="match status" value="1"/>
</dbReference>
<dbReference type="InterPro" id="IPR015867">
    <property type="entry name" value="N-reg_PII/ATP_PRibTrfase_C"/>
</dbReference>
<evidence type="ECO:0000256" key="3">
    <source>
        <dbReference type="ARBA" id="ARBA00022692"/>
    </source>
</evidence>
<reference evidence="8" key="1">
    <citation type="submission" date="2023-06" db="EMBL/GenBank/DDBJ databases">
        <title>Genomic analysis of the entomopathogenic nematode Steinernema hermaphroditum.</title>
        <authorList>
            <person name="Schwarz E.M."/>
            <person name="Heppert J.K."/>
            <person name="Baniya A."/>
            <person name="Schwartz H.T."/>
            <person name="Tan C.-H."/>
            <person name="Antoshechkin I."/>
            <person name="Sternberg P.W."/>
            <person name="Goodrich-Blair H."/>
            <person name="Dillman A.R."/>
        </authorList>
    </citation>
    <scope>NUCLEOTIDE SEQUENCE</scope>
    <source>
        <strain evidence="8">PS9179</strain>
        <tissue evidence="8">Whole animal</tissue>
    </source>
</reference>
<evidence type="ECO:0000313" key="8">
    <source>
        <dbReference type="EMBL" id="KAK0404374.1"/>
    </source>
</evidence>